<keyword evidence="10" id="KW-1185">Reference proteome</keyword>
<organism evidence="10">
    <name type="scientific">Grosmannia clavigera (strain kw1407 / UAMH 11150)</name>
    <name type="common">Blue stain fungus</name>
    <name type="synonym">Graphiocladiella clavigera</name>
    <dbReference type="NCBI Taxonomy" id="655863"/>
    <lineage>
        <taxon>Eukaryota</taxon>
        <taxon>Fungi</taxon>
        <taxon>Dikarya</taxon>
        <taxon>Ascomycota</taxon>
        <taxon>Pezizomycotina</taxon>
        <taxon>Sordariomycetes</taxon>
        <taxon>Sordariomycetidae</taxon>
        <taxon>Ophiostomatales</taxon>
        <taxon>Ophiostomataceae</taxon>
        <taxon>Leptographium</taxon>
    </lineage>
</organism>
<keyword evidence="4" id="KW-0158">Chromosome</keyword>
<evidence type="ECO:0000313" key="10">
    <source>
        <dbReference type="Proteomes" id="UP000007796"/>
    </source>
</evidence>
<dbReference type="GO" id="GO:0000070">
    <property type="term" value="P:mitotic sister chromatid segregation"/>
    <property type="evidence" value="ECO:0007669"/>
    <property type="project" value="TreeGrafter"/>
</dbReference>
<evidence type="ECO:0000256" key="2">
    <source>
        <dbReference type="ARBA" id="ARBA00004584"/>
    </source>
</evidence>
<name>F0XDJ3_GROCL</name>
<keyword evidence="7" id="KW-0137">Centromere</keyword>
<reference evidence="9 10" key="1">
    <citation type="journal article" date="2011" name="Proc. Natl. Acad. Sci. U.S.A.">
        <title>Genome and transcriptome analyses of the mountain pine beetle-fungal symbiont Grosmannia clavigera, a lodgepole pine pathogen.</title>
        <authorList>
            <person name="DiGuistini S."/>
            <person name="Wang Y."/>
            <person name="Liao N.Y."/>
            <person name="Taylor G."/>
            <person name="Tanguay P."/>
            <person name="Feau N."/>
            <person name="Henrissat B."/>
            <person name="Chan S.K."/>
            <person name="Hesse-Orce U."/>
            <person name="Alamouti S.M."/>
            <person name="Tsui C.K.M."/>
            <person name="Docking R.T."/>
            <person name="Levasseur A."/>
            <person name="Haridas S."/>
            <person name="Robertson G."/>
            <person name="Birol I."/>
            <person name="Holt R.A."/>
            <person name="Marra M.A."/>
            <person name="Hamelin R.C."/>
            <person name="Hirst M."/>
            <person name="Jones S.J.M."/>
            <person name="Bohlmann J."/>
            <person name="Breuil C."/>
        </authorList>
    </citation>
    <scope>NUCLEOTIDE SEQUENCE [LARGE SCALE GENOMIC DNA]</scope>
    <source>
        <strain evidence="10">kw1407 / UAMH 11150</strain>
    </source>
</reference>
<dbReference type="eggNOG" id="ENOG502RXW1">
    <property type="taxonomic scope" value="Eukaryota"/>
</dbReference>
<feature type="compositionally biased region" description="Basic and acidic residues" evidence="8">
    <location>
        <begin position="252"/>
        <end position="276"/>
    </location>
</feature>
<evidence type="ECO:0000256" key="1">
    <source>
        <dbReference type="ARBA" id="ARBA00004123"/>
    </source>
</evidence>
<keyword evidence="5" id="KW-0175">Coiled coil</keyword>
<accession>F0XDJ3</accession>
<dbReference type="EMBL" id="GL629765">
    <property type="protein sequence ID" value="EFX04295.1"/>
    <property type="molecule type" value="Genomic_DNA"/>
</dbReference>
<proteinExistence type="inferred from homology"/>
<feature type="compositionally biased region" description="Polar residues" evidence="8">
    <location>
        <begin position="140"/>
        <end position="156"/>
    </location>
</feature>
<evidence type="ECO:0000256" key="6">
    <source>
        <dbReference type="ARBA" id="ARBA00023242"/>
    </source>
</evidence>
<dbReference type="PANTHER" id="PTHR14401">
    <property type="entry name" value="CENTROMERE PROTEIN K"/>
    <property type="match status" value="1"/>
</dbReference>
<dbReference type="GO" id="GO:0005634">
    <property type="term" value="C:nucleus"/>
    <property type="evidence" value="ECO:0007669"/>
    <property type="project" value="UniProtKB-SubCell"/>
</dbReference>
<dbReference type="PANTHER" id="PTHR14401:SF6">
    <property type="entry name" value="CENTROMERE PROTEIN K"/>
    <property type="match status" value="1"/>
</dbReference>
<dbReference type="GO" id="GO:0051382">
    <property type="term" value="P:kinetochore assembly"/>
    <property type="evidence" value="ECO:0007669"/>
    <property type="project" value="InterPro"/>
</dbReference>
<feature type="region of interest" description="Disordered" evidence="8">
    <location>
        <begin position="140"/>
        <end position="161"/>
    </location>
</feature>
<feature type="region of interest" description="Disordered" evidence="8">
    <location>
        <begin position="223"/>
        <end position="298"/>
    </location>
</feature>
<dbReference type="InterPro" id="IPR020993">
    <property type="entry name" value="Centromere_CenpK"/>
</dbReference>
<dbReference type="AlphaFoldDB" id="F0XDJ3"/>
<dbReference type="Proteomes" id="UP000007796">
    <property type="component" value="Unassembled WGS sequence"/>
</dbReference>
<evidence type="ECO:0000256" key="3">
    <source>
        <dbReference type="ARBA" id="ARBA00005795"/>
    </source>
</evidence>
<dbReference type="RefSeq" id="XP_014173777.1">
    <property type="nucleotide sequence ID" value="XM_014318302.1"/>
</dbReference>
<dbReference type="GeneID" id="25974078"/>
<gene>
    <name evidence="9" type="ORF">CMQ_1223</name>
</gene>
<evidence type="ECO:0000256" key="8">
    <source>
        <dbReference type="SAM" id="MobiDB-lite"/>
    </source>
</evidence>
<comment type="subcellular location">
    <subcellularLocation>
        <location evidence="2">Chromosome</location>
        <location evidence="2">Centromere</location>
    </subcellularLocation>
    <subcellularLocation>
        <location evidence="1">Nucleus</location>
    </subcellularLocation>
</comment>
<evidence type="ECO:0000256" key="7">
    <source>
        <dbReference type="ARBA" id="ARBA00023328"/>
    </source>
</evidence>
<dbReference type="HOGENOM" id="CLU_048926_0_0_1"/>
<sequence length="362" mass="39584">MEHEAMLTADEQLHRSHVERSMRELQRMVADSEDALAEVGLRSRAVPLPRSAATSLAVMKAGYDRATVSEPFLPYVDSVLPALLALRKTHEVAAESWAHVTAQEEPQLAAARRQLAAEQTRLDDQKALNRALEGRLAALRSSQEARQQSPANTETTAEQRRQQKLEALKAQRHGYDTATSTLLRALRGFIHERLGPMLAAEELGGPVVGAMVDVRADDLVAGFSAQGKPRRQRQPGGEKGAKSAKSAAAGSRDAKRQQRIDEIWGPRANDRDGGEKEDSDDDDANEKDNRDESATAGAEMQDLTEQLLNTLASAAGDGSAAYVTLPRESAAARFLVRSKVAQFHPRDATRLRLIDFGRELDD</sequence>
<evidence type="ECO:0000313" key="9">
    <source>
        <dbReference type="EMBL" id="EFX04295.1"/>
    </source>
</evidence>
<dbReference type="OrthoDB" id="9445768at2759"/>
<evidence type="ECO:0008006" key="11">
    <source>
        <dbReference type="Google" id="ProtNLM"/>
    </source>
</evidence>
<dbReference type="InParanoid" id="F0XDJ3"/>
<comment type="similarity">
    <text evidence="3">Belongs to the CENP-K/MCM22 family.</text>
</comment>
<keyword evidence="6" id="KW-0539">Nucleus</keyword>
<evidence type="ECO:0000256" key="5">
    <source>
        <dbReference type="ARBA" id="ARBA00023054"/>
    </source>
</evidence>
<dbReference type="GO" id="GO:0000775">
    <property type="term" value="C:chromosome, centromeric region"/>
    <property type="evidence" value="ECO:0007669"/>
    <property type="project" value="UniProtKB-SubCell"/>
</dbReference>
<evidence type="ECO:0000256" key="4">
    <source>
        <dbReference type="ARBA" id="ARBA00022454"/>
    </source>
</evidence>
<protein>
    <recommendedName>
        <fullName evidence="11">Kinetochore protein</fullName>
    </recommendedName>
</protein>